<evidence type="ECO:0000256" key="12">
    <source>
        <dbReference type="SAM" id="MobiDB-lite"/>
    </source>
</evidence>
<evidence type="ECO:0000313" key="13">
    <source>
        <dbReference type="EMBL" id="KAJ8411928.1"/>
    </source>
</evidence>
<organism evidence="13 14">
    <name type="scientific">Aldrovandia affinis</name>
    <dbReference type="NCBI Taxonomy" id="143900"/>
    <lineage>
        <taxon>Eukaryota</taxon>
        <taxon>Metazoa</taxon>
        <taxon>Chordata</taxon>
        <taxon>Craniata</taxon>
        <taxon>Vertebrata</taxon>
        <taxon>Euteleostomi</taxon>
        <taxon>Actinopterygii</taxon>
        <taxon>Neopterygii</taxon>
        <taxon>Teleostei</taxon>
        <taxon>Notacanthiformes</taxon>
        <taxon>Halosauridae</taxon>
        <taxon>Aldrovandia</taxon>
    </lineage>
</organism>
<keyword evidence="6" id="KW-0493">Microtubule</keyword>
<comment type="subcellular location">
    <subcellularLocation>
        <location evidence="2">Cytoplasm</location>
        <location evidence="2">Cytoskeleton</location>
        <location evidence="2">Spindle</location>
    </subcellularLocation>
    <subcellularLocation>
        <location evidence="1">Nucleus</location>
    </subcellularLocation>
</comment>
<evidence type="ECO:0000256" key="8">
    <source>
        <dbReference type="ARBA" id="ARBA00023125"/>
    </source>
</evidence>
<keyword evidence="11" id="KW-0131">Cell cycle</keyword>
<dbReference type="GO" id="GO:0008017">
    <property type="term" value="F:microtubule binding"/>
    <property type="evidence" value="ECO:0007669"/>
    <property type="project" value="TreeGrafter"/>
</dbReference>
<evidence type="ECO:0000256" key="11">
    <source>
        <dbReference type="ARBA" id="ARBA00023306"/>
    </source>
</evidence>
<evidence type="ECO:0008006" key="15">
    <source>
        <dbReference type="Google" id="ProtNLM"/>
    </source>
</evidence>
<evidence type="ECO:0000313" key="14">
    <source>
        <dbReference type="Proteomes" id="UP001221898"/>
    </source>
</evidence>
<evidence type="ECO:0000256" key="6">
    <source>
        <dbReference type="ARBA" id="ARBA00022701"/>
    </source>
</evidence>
<dbReference type="GO" id="GO:0003677">
    <property type="term" value="F:DNA binding"/>
    <property type="evidence" value="ECO:0007669"/>
    <property type="project" value="UniProtKB-KW"/>
</dbReference>
<dbReference type="PANTHER" id="PTHR15874">
    <property type="entry name" value="NUCLEOLAR AND SPINDLE-ASSOCIATED PROTEIN 1"/>
    <property type="match status" value="1"/>
</dbReference>
<evidence type="ECO:0000256" key="7">
    <source>
        <dbReference type="ARBA" id="ARBA00022776"/>
    </source>
</evidence>
<dbReference type="EMBL" id="JAINUG010000021">
    <property type="protein sequence ID" value="KAJ8411928.1"/>
    <property type="molecule type" value="Genomic_DNA"/>
</dbReference>
<feature type="region of interest" description="Disordered" evidence="12">
    <location>
        <begin position="243"/>
        <end position="271"/>
    </location>
</feature>
<feature type="region of interest" description="Disordered" evidence="12">
    <location>
        <begin position="276"/>
        <end position="295"/>
    </location>
</feature>
<name>A0AAD7WWV2_9TELE</name>
<feature type="region of interest" description="Disordered" evidence="12">
    <location>
        <begin position="412"/>
        <end position="456"/>
    </location>
</feature>
<dbReference type="InterPro" id="IPR026756">
    <property type="entry name" value="NuSAP"/>
</dbReference>
<keyword evidence="10" id="KW-0539">Nucleus</keyword>
<keyword evidence="7" id="KW-0498">Mitosis</keyword>
<feature type="compositionally biased region" description="Polar residues" evidence="12">
    <location>
        <begin position="57"/>
        <end position="70"/>
    </location>
</feature>
<dbReference type="GO" id="GO:0005730">
    <property type="term" value="C:nucleolus"/>
    <property type="evidence" value="ECO:0007669"/>
    <property type="project" value="TreeGrafter"/>
</dbReference>
<evidence type="ECO:0000256" key="9">
    <source>
        <dbReference type="ARBA" id="ARBA00023212"/>
    </source>
</evidence>
<gene>
    <name evidence="13" type="ORF">AAFF_G00155660</name>
</gene>
<accession>A0AAD7WWV2</accession>
<evidence type="ECO:0000256" key="5">
    <source>
        <dbReference type="ARBA" id="ARBA00022618"/>
    </source>
</evidence>
<keyword evidence="14" id="KW-1185">Reference proteome</keyword>
<feature type="compositionally biased region" description="Basic and acidic residues" evidence="12">
    <location>
        <begin position="426"/>
        <end position="447"/>
    </location>
</feature>
<feature type="region of interest" description="Disordered" evidence="12">
    <location>
        <begin position="302"/>
        <end position="340"/>
    </location>
</feature>
<sequence>MDLDSLKYADLQRLAKDFGLKANMKADKLLKALKQHYQQSNTEKTDGGATGEREDTNTNQNSSTYDNTAFVTERRARGQRVKRKQSEEEEDGAECSGSMPKSSAQTDEELGKPAEGQGSSKRRKVSDEEDSGMALMEGNSEETKLQTSATKVPAGRPMGAEVRRSARPVGRIPRHEGLLKKTNRPVLKPTTPNFKKLHEAHFNKMESIDSYVQRKTKQMEVFRNSVKELKLLSEKANIIKPVDKKTKSNLSRASLLSPMPQERRSTSDKRRLTQLSASKSALKNSGAFKPTVMSTRRMNVSFSQATQDNEHKRSLVKTPARMSPHVELLSTPGPMSAERVKPEVKKLAVSSTKTTGVTPFIFNGNTSISNTPGTNKKNNFDLKASLSRPLSYQPYKGKLKPFGITQENALDTTQSHQKNYKQPKVQTRDDRRTRQTENRKQKKEKILGTRRGLVIT</sequence>
<keyword evidence="9" id="KW-0206">Cytoskeleton</keyword>
<feature type="region of interest" description="Disordered" evidence="12">
    <location>
        <begin position="37"/>
        <end position="165"/>
    </location>
</feature>
<feature type="compositionally biased region" description="Basic and acidic residues" evidence="12">
    <location>
        <begin position="261"/>
        <end position="271"/>
    </location>
</feature>
<evidence type="ECO:0000256" key="1">
    <source>
        <dbReference type="ARBA" id="ARBA00004123"/>
    </source>
</evidence>
<feature type="compositionally biased region" description="Basic and acidic residues" evidence="12">
    <location>
        <begin position="43"/>
        <end position="56"/>
    </location>
</feature>
<comment type="caution">
    <text evidence="13">The sequence shown here is derived from an EMBL/GenBank/DDBJ whole genome shotgun (WGS) entry which is preliminary data.</text>
</comment>
<dbReference type="GO" id="GO:0040001">
    <property type="term" value="P:establishment of mitotic spindle localization"/>
    <property type="evidence" value="ECO:0007669"/>
    <property type="project" value="InterPro"/>
</dbReference>
<proteinExistence type="inferred from homology"/>
<dbReference type="Pfam" id="PF16006">
    <property type="entry name" value="NUSAP"/>
    <property type="match status" value="1"/>
</dbReference>
<dbReference type="GO" id="GO:0007076">
    <property type="term" value="P:mitotic chromosome condensation"/>
    <property type="evidence" value="ECO:0007669"/>
    <property type="project" value="TreeGrafter"/>
</dbReference>
<evidence type="ECO:0000256" key="4">
    <source>
        <dbReference type="ARBA" id="ARBA00022490"/>
    </source>
</evidence>
<dbReference type="PANTHER" id="PTHR15874:SF1">
    <property type="entry name" value="NUCLEOLAR AND SPINDLE-ASSOCIATED PROTEIN 1"/>
    <property type="match status" value="1"/>
</dbReference>
<protein>
    <recommendedName>
        <fullName evidence="15">Nucleolar and spindle-associated protein 1</fullName>
    </recommendedName>
</protein>
<dbReference type="GO" id="GO:0000281">
    <property type="term" value="P:mitotic cytokinesis"/>
    <property type="evidence" value="ECO:0007669"/>
    <property type="project" value="InterPro"/>
</dbReference>
<comment type="similarity">
    <text evidence="3">Belongs to the NUSAP family.</text>
</comment>
<dbReference type="GO" id="GO:0072686">
    <property type="term" value="C:mitotic spindle"/>
    <property type="evidence" value="ECO:0007669"/>
    <property type="project" value="TreeGrafter"/>
</dbReference>
<evidence type="ECO:0000256" key="2">
    <source>
        <dbReference type="ARBA" id="ARBA00004186"/>
    </source>
</evidence>
<reference evidence="13" key="1">
    <citation type="journal article" date="2023" name="Science">
        <title>Genome structures resolve the early diversification of teleost fishes.</title>
        <authorList>
            <person name="Parey E."/>
            <person name="Louis A."/>
            <person name="Montfort J."/>
            <person name="Bouchez O."/>
            <person name="Roques C."/>
            <person name="Iampietro C."/>
            <person name="Lluch J."/>
            <person name="Castinel A."/>
            <person name="Donnadieu C."/>
            <person name="Desvignes T."/>
            <person name="Floi Bucao C."/>
            <person name="Jouanno E."/>
            <person name="Wen M."/>
            <person name="Mejri S."/>
            <person name="Dirks R."/>
            <person name="Jansen H."/>
            <person name="Henkel C."/>
            <person name="Chen W.J."/>
            <person name="Zahm M."/>
            <person name="Cabau C."/>
            <person name="Klopp C."/>
            <person name="Thompson A.W."/>
            <person name="Robinson-Rechavi M."/>
            <person name="Braasch I."/>
            <person name="Lecointre G."/>
            <person name="Bobe J."/>
            <person name="Postlethwait J.H."/>
            <person name="Berthelot C."/>
            <person name="Roest Crollius H."/>
            <person name="Guiguen Y."/>
        </authorList>
    </citation>
    <scope>NUCLEOTIDE SEQUENCE</scope>
    <source>
        <strain evidence="13">NC1722</strain>
    </source>
</reference>
<dbReference type="Proteomes" id="UP001221898">
    <property type="component" value="Unassembled WGS sequence"/>
</dbReference>
<keyword evidence="8" id="KW-0238">DNA-binding</keyword>
<dbReference type="AlphaFoldDB" id="A0AAD7WWV2"/>
<keyword evidence="5" id="KW-0132">Cell division</keyword>
<dbReference type="GO" id="GO:0005874">
    <property type="term" value="C:microtubule"/>
    <property type="evidence" value="ECO:0007669"/>
    <property type="project" value="UniProtKB-KW"/>
</dbReference>
<keyword evidence="4" id="KW-0963">Cytoplasm</keyword>
<evidence type="ECO:0000256" key="10">
    <source>
        <dbReference type="ARBA" id="ARBA00023242"/>
    </source>
</evidence>
<evidence type="ECO:0000256" key="3">
    <source>
        <dbReference type="ARBA" id="ARBA00009702"/>
    </source>
</evidence>